<gene>
    <name evidence="1" type="ORF">FHY64_05425</name>
</gene>
<comment type="caution">
    <text evidence="1">The sequence shown here is derived from an EMBL/GenBank/DDBJ whole genome shotgun (WGS) entry which is preliminary data.</text>
</comment>
<name>A0A5C5GFI5_9RHOB</name>
<keyword evidence="2" id="KW-1185">Reference proteome</keyword>
<organism evidence="1 2">
    <name type="scientific">Pelagovum pacificum</name>
    <dbReference type="NCBI Taxonomy" id="2588711"/>
    <lineage>
        <taxon>Bacteria</taxon>
        <taxon>Pseudomonadati</taxon>
        <taxon>Pseudomonadota</taxon>
        <taxon>Alphaproteobacteria</taxon>
        <taxon>Rhodobacterales</taxon>
        <taxon>Paracoccaceae</taxon>
        <taxon>Pelagovum</taxon>
    </lineage>
</organism>
<keyword evidence="1" id="KW-0131">Cell cycle</keyword>
<dbReference type="Proteomes" id="UP000314011">
    <property type="component" value="Unassembled WGS sequence"/>
</dbReference>
<keyword evidence="1" id="KW-0132">Cell division</keyword>
<protein>
    <submittedName>
        <fullName evidence="1">Cell division protein FtsL</fullName>
    </submittedName>
</protein>
<dbReference type="RefSeq" id="WP_140193399.1">
    <property type="nucleotide sequence ID" value="NZ_CP065915.1"/>
</dbReference>
<accession>A0A5C5GFI5</accession>
<dbReference type="AlphaFoldDB" id="A0A5C5GFI5"/>
<proteinExistence type="predicted"/>
<evidence type="ECO:0000313" key="1">
    <source>
        <dbReference type="EMBL" id="TNY32719.1"/>
    </source>
</evidence>
<dbReference type="GO" id="GO:0051301">
    <property type="term" value="P:cell division"/>
    <property type="evidence" value="ECO:0007669"/>
    <property type="project" value="UniProtKB-KW"/>
</dbReference>
<reference evidence="1 2" key="1">
    <citation type="submission" date="2019-06" db="EMBL/GenBank/DDBJ databases">
        <title>Genome of new Rhodobacteraceae sp. SM1903.</title>
        <authorList>
            <person name="Ren X."/>
        </authorList>
    </citation>
    <scope>NUCLEOTIDE SEQUENCE [LARGE SCALE GENOMIC DNA]</scope>
    <source>
        <strain evidence="1 2">SM1903</strain>
    </source>
</reference>
<sequence>MRMMLYLVTALGVIALAFWAYDQNYRTQAAIRDVRELHREIGTAHERLNVLKAEWAYLNRPDRLRDLTELNYSRLELLPLMPDGFGRIDEVNFPIPPLSPILDPVEIASQNADGEEFP</sequence>
<dbReference type="EMBL" id="VFFF01000001">
    <property type="protein sequence ID" value="TNY32719.1"/>
    <property type="molecule type" value="Genomic_DNA"/>
</dbReference>
<dbReference type="OrthoDB" id="7165680at2"/>
<evidence type="ECO:0000313" key="2">
    <source>
        <dbReference type="Proteomes" id="UP000314011"/>
    </source>
</evidence>